<comment type="caution">
    <text evidence="5">The sequence shown here is derived from an EMBL/GenBank/DDBJ whole genome shotgun (WGS) entry which is preliminary data.</text>
</comment>
<gene>
    <name evidence="5" type="ORF">GCM10011320_56980</name>
</gene>
<comment type="similarity">
    <text evidence="1 2">Belongs to the small heat shock protein (HSP20) family.</text>
</comment>
<evidence type="ECO:0000313" key="5">
    <source>
        <dbReference type="EMBL" id="GGJ42030.1"/>
    </source>
</evidence>
<reference evidence="5" key="1">
    <citation type="journal article" date="2014" name="Int. J. Syst. Evol. Microbiol.">
        <title>Complete genome sequence of Corynebacterium casei LMG S-19264T (=DSM 44701T), isolated from a smear-ripened cheese.</title>
        <authorList>
            <consortium name="US DOE Joint Genome Institute (JGI-PGF)"/>
            <person name="Walter F."/>
            <person name="Albersmeier A."/>
            <person name="Kalinowski J."/>
            <person name="Ruckert C."/>
        </authorList>
    </citation>
    <scope>NUCLEOTIDE SEQUENCE</scope>
    <source>
        <strain evidence="5">CGMCC 1.3617</strain>
    </source>
</reference>
<dbReference type="RefSeq" id="WP_188973290.1">
    <property type="nucleotide sequence ID" value="NZ_BMKW01000022.1"/>
</dbReference>
<name>A0A917L450_9PROT</name>
<dbReference type="SUPFAM" id="SSF49764">
    <property type="entry name" value="HSP20-like chaperones"/>
    <property type="match status" value="1"/>
</dbReference>
<dbReference type="Gene3D" id="2.60.40.790">
    <property type="match status" value="1"/>
</dbReference>
<dbReference type="InterPro" id="IPR002068">
    <property type="entry name" value="A-crystallin/Hsp20_dom"/>
</dbReference>
<evidence type="ECO:0000256" key="1">
    <source>
        <dbReference type="PROSITE-ProRule" id="PRU00285"/>
    </source>
</evidence>
<accession>A0A917L450</accession>
<dbReference type="EMBL" id="BMKW01000022">
    <property type="protein sequence ID" value="GGJ42030.1"/>
    <property type="molecule type" value="Genomic_DNA"/>
</dbReference>
<feature type="domain" description="SHSP" evidence="4">
    <location>
        <begin position="68"/>
        <end position="182"/>
    </location>
</feature>
<dbReference type="Pfam" id="PF00011">
    <property type="entry name" value="HSP20"/>
    <property type="match status" value="1"/>
</dbReference>
<evidence type="ECO:0000259" key="4">
    <source>
        <dbReference type="PROSITE" id="PS01031"/>
    </source>
</evidence>
<dbReference type="CDD" id="cd06464">
    <property type="entry name" value="ACD_sHsps-like"/>
    <property type="match status" value="1"/>
</dbReference>
<dbReference type="InterPro" id="IPR031107">
    <property type="entry name" value="Small_HSP"/>
</dbReference>
<organism evidence="5 6">
    <name type="scientific">Neoroseomonas lacus</name>
    <dbReference type="NCBI Taxonomy" id="287609"/>
    <lineage>
        <taxon>Bacteria</taxon>
        <taxon>Pseudomonadati</taxon>
        <taxon>Pseudomonadota</taxon>
        <taxon>Alphaproteobacteria</taxon>
        <taxon>Acetobacterales</taxon>
        <taxon>Acetobacteraceae</taxon>
        <taxon>Neoroseomonas</taxon>
    </lineage>
</organism>
<proteinExistence type="inferred from homology"/>
<reference evidence="5" key="2">
    <citation type="submission" date="2020-09" db="EMBL/GenBank/DDBJ databases">
        <authorList>
            <person name="Sun Q."/>
            <person name="Zhou Y."/>
        </authorList>
    </citation>
    <scope>NUCLEOTIDE SEQUENCE</scope>
    <source>
        <strain evidence="5">CGMCC 1.3617</strain>
    </source>
</reference>
<dbReference type="PROSITE" id="PS01031">
    <property type="entry name" value="SHSP"/>
    <property type="match status" value="1"/>
</dbReference>
<dbReference type="Proteomes" id="UP000661507">
    <property type="component" value="Unassembled WGS sequence"/>
</dbReference>
<sequence>MPEVKTQAPAKMGENPAAVAPSESSWPAGIWQPRAALRAEMDRDFEAFWQSFGGARPAPLQWPWRFDTALGSAMPAADALKNEKDFRIVAELPGLSADNIDIGISDDLLTVKGEKADEREEKANNNRVSERRFGAFKRSFQLPRGVDAEKVVAKFNKGVLTITMPKSAEAASRQKKIEITSGS</sequence>
<dbReference type="InterPro" id="IPR008978">
    <property type="entry name" value="HSP20-like_chaperone"/>
</dbReference>
<feature type="region of interest" description="Disordered" evidence="3">
    <location>
        <begin position="1"/>
        <end position="26"/>
    </location>
</feature>
<evidence type="ECO:0000256" key="2">
    <source>
        <dbReference type="RuleBase" id="RU003616"/>
    </source>
</evidence>
<dbReference type="PANTHER" id="PTHR11527">
    <property type="entry name" value="HEAT-SHOCK PROTEIN 20 FAMILY MEMBER"/>
    <property type="match status" value="1"/>
</dbReference>
<dbReference type="AlphaFoldDB" id="A0A917L450"/>
<evidence type="ECO:0000313" key="6">
    <source>
        <dbReference type="Proteomes" id="UP000661507"/>
    </source>
</evidence>
<evidence type="ECO:0000256" key="3">
    <source>
        <dbReference type="SAM" id="MobiDB-lite"/>
    </source>
</evidence>
<keyword evidence="6" id="KW-1185">Reference proteome</keyword>
<protein>
    <submittedName>
        <fullName evidence="5">Molecular chaperone Hsp20</fullName>
    </submittedName>
</protein>